<evidence type="ECO:0000313" key="3">
    <source>
        <dbReference type="EMBL" id="CAG1859163.1"/>
    </source>
</evidence>
<dbReference type="EMBL" id="HG996466">
    <property type="protein sequence ID" value="CAG1859163.1"/>
    <property type="molecule type" value="Genomic_DNA"/>
</dbReference>
<dbReference type="GO" id="GO:0003676">
    <property type="term" value="F:nucleic acid binding"/>
    <property type="evidence" value="ECO:0007669"/>
    <property type="project" value="InterPro"/>
</dbReference>
<protein>
    <submittedName>
        <fullName evidence="3">(wild Malaysian banana) hypothetical protein</fullName>
    </submittedName>
</protein>
<proteinExistence type="predicted"/>
<dbReference type="AlphaFoldDB" id="A0A8D7B3K3"/>
<sequence length="768" mass="85335">MEAARTVCSVIGGGFFLPFPFPPRRRSVGRRPGLLPVFRTSSKDGPELDKWDQMELKFGRLLGEDPKLTLAKIMARKSNPDVSYLEVEKSFRRNKGKLDDYMINVPEDMRVKQPPSVSSKKEDTSNKKNAQNVTVEGQVNLSRPTMNRGIRAMRPPEKPTSIQSQPNQILGDTEDRSTDPNISLRKPSITQDDDIEMNSKLKFKPNLVLKMRKNTSENISNVSLLKKPEVVKVPLGSEQESVSSGNSSQSSLTEMRAPDKDVKILHEGNMSMNNTDLVTTAANLDELQVTGLDASSSSSMPLENDVIEGHLDDKDADISDSSNLDDGVVAGLQPPNQSAAEANVAEASSTRLDNDSADAISMQAALLGKPQRWLDSPLKEMSRPFREEKIALQHDGHVSTSGTEPVISADQEEIEESDWKRAGHLLHTGEKAEVELISCSSRGFVVSFGSLIGFLPYRNLGAKWKFLAFESWLRKKGVDPSLYRQNLSILGSYDARSKDLGLESTSGKENQNSEVSPTKVKFEDLYEAYDQEKNKFLSSFIGQRLKVSVILADKNSRKLMFSGRPKEKEEVVEKKRSLMARLSIGDVVKCSIKKITYFGIFVEVEGVTALIHQSEVPWDATLDPTSYFKVGQIVEAKVHQLDYTLERIMLSLKDIMPDPLIEALESVVGDHASLGGRLEATQSDAEWADVDSLIQELQKIDGISGVSKGRFFISPGLAPTFQVYMASMFDNKYKLLARYENMVQEVVVESSLDKEQMKAAILTCINRV</sequence>
<organism evidence="3">
    <name type="scientific">Musa acuminata subsp. malaccensis</name>
    <name type="common">Wild banana</name>
    <name type="synonym">Musa malaccensis</name>
    <dbReference type="NCBI Taxonomy" id="214687"/>
    <lineage>
        <taxon>Eukaryota</taxon>
        <taxon>Viridiplantae</taxon>
        <taxon>Streptophyta</taxon>
        <taxon>Embryophyta</taxon>
        <taxon>Tracheophyta</taxon>
        <taxon>Spermatophyta</taxon>
        <taxon>Magnoliopsida</taxon>
        <taxon>Liliopsida</taxon>
        <taxon>Zingiberales</taxon>
        <taxon>Musaceae</taxon>
        <taxon>Musa</taxon>
    </lineage>
</organism>
<reference evidence="3" key="1">
    <citation type="submission" date="2021-03" db="EMBL/GenBank/DDBJ databases">
        <authorList>
            <consortium name="Genoscope - CEA"/>
            <person name="William W."/>
        </authorList>
    </citation>
    <scope>NUCLEOTIDE SEQUENCE</scope>
    <source>
        <strain evidence="3">Doubled-haploid Pahang</strain>
    </source>
</reference>
<evidence type="ECO:0000259" key="2">
    <source>
        <dbReference type="PROSITE" id="PS50126"/>
    </source>
</evidence>
<dbReference type="InterPro" id="IPR012340">
    <property type="entry name" value="NA-bd_OB-fold"/>
</dbReference>
<dbReference type="InterPro" id="IPR003029">
    <property type="entry name" value="S1_domain"/>
</dbReference>
<dbReference type="SUPFAM" id="SSF50249">
    <property type="entry name" value="Nucleic acid-binding proteins"/>
    <property type="match status" value="1"/>
</dbReference>
<dbReference type="PANTHER" id="PTHR47600">
    <property type="entry name" value="NUCLEIC ACID-BINDING, OB-FOLD-LIKE PROTEIN"/>
    <property type="match status" value="1"/>
</dbReference>
<feature type="compositionally biased region" description="Low complexity" evidence="1">
    <location>
        <begin position="236"/>
        <end position="251"/>
    </location>
</feature>
<gene>
    <name evidence="3" type="ORF">GSMUA_294580.1</name>
</gene>
<dbReference type="SMART" id="SM00316">
    <property type="entry name" value="S1"/>
    <property type="match status" value="2"/>
</dbReference>
<feature type="domain" description="S1 motif" evidence="2">
    <location>
        <begin position="585"/>
        <end position="653"/>
    </location>
</feature>
<feature type="region of interest" description="Disordered" evidence="1">
    <location>
        <begin position="235"/>
        <end position="256"/>
    </location>
</feature>
<feature type="compositionally biased region" description="Polar residues" evidence="1">
    <location>
        <begin position="160"/>
        <end position="170"/>
    </location>
</feature>
<feature type="region of interest" description="Disordered" evidence="1">
    <location>
        <begin position="151"/>
        <end position="193"/>
    </location>
</feature>
<dbReference type="PANTHER" id="PTHR47600:SF1">
    <property type="entry name" value="NUCLEIC ACID-BINDING, OB-FOLD-LIKE PROTEIN"/>
    <property type="match status" value="1"/>
</dbReference>
<dbReference type="Gene3D" id="2.40.50.140">
    <property type="entry name" value="Nucleic acid-binding proteins"/>
    <property type="match status" value="1"/>
</dbReference>
<evidence type="ECO:0000256" key="1">
    <source>
        <dbReference type="SAM" id="MobiDB-lite"/>
    </source>
</evidence>
<accession>A0A8D7B3K3</accession>
<dbReference type="Pfam" id="PF00575">
    <property type="entry name" value="S1"/>
    <property type="match status" value="1"/>
</dbReference>
<feature type="region of interest" description="Disordered" evidence="1">
    <location>
        <begin position="109"/>
        <end position="133"/>
    </location>
</feature>
<dbReference type="PROSITE" id="PS50126">
    <property type="entry name" value="S1"/>
    <property type="match status" value="1"/>
</dbReference>
<name>A0A8D7B3K3_MUSAM</name>